<evidence type="ECO:0000256" key="3">
    <source>
        <dbReference type="PIRSR" id="PIRSR602401-1"/>
    </source>
</evidence>
<evidence type="ECO:0000313" key="5">
    <source>
        <dbReference type="EMBL" id="EMR70665.1"/>
    </source>
</evidence>
<keyword evidence="1 3" id="KW-0479">Metal-binding</keyword>
<dbReference type="SUPFAM" id="SSF48264">
    <property type="entry name" value="Cytochrome P450"/>
    <property type="match status" value="1"/>
</dbReference>
<dbReference type="GO" id="GO:0016705">
    <property type="term" value="F:oxidoreductase activity, acting on paired donors, with incorporation or reduction of molecular oxygen"/>
    <property type="evidence" value="ECO:0007669"/>
    <property type="project" value="InterPro"/>
</dbReference>
<keyword evidence="6" id="KW-1185">Reference proteome</keyword>
<dbReference type="Pfam" id="PF00067">
    <property type="entry name" value="p450"/>
    <property type="match status" value="2"/>
</dbReference>
<dbReference type="EMBL" id="KB705799">
    <property type="protein sequence ID" value="EMR70665.1"/>
    <property type="molecule type" value="Genomic_DNA"/>
</dbReference>
<dbReference type="PRINTS" id="PR00385">
    <property type="entry name" value="P450"/>
</dbReference>
<evidence type="ECO:0000256" key="4">
    <source>
        <dbReference type="RuleBase" id="RU000461"/>
    </source>
</evidence>
<dbReference type="Proteomes" id="UP000012174">
    <property type="component" value="Unassembled WGS sequence"/>
</dbReference>
<organism evidence="5 6">
    <name type="scientific">Eutypa lata (strain UCR-EL1)</name>
    <name type="common">Grapevine dieback disease fungus</name>
    <name type="synonym">Eutypa armeniacae</name>
    <dbReference type="NCBI Taxonomy" id="1287681"/>
    <lineage>
        <taxon>Eukaryota</taxon>
        <taxon>Fungi</taxon>
        <taxon>Dikarya</taxon>
        <taxon>Ascomycota</taxon>
        <taxon>Pezizomycotina</taxon>
        <taxon>Sordariomycetes</taxon>
        <taxon>Xylariomycetidae</taxon>
        <taxon>Xylariales</taxon>
        <taxon>Diatrypaceae</taxon>
        <taxon>Eutypa</taxon>
    </lineage>
</organism>
<dbReference type="OrthoDB" id="1470350at2759"/>
<dbReference type="OMA" id="TICLTAM"/>
<dbReference type="GO" id="GO:0004497">
    <property type="term" value="F:monooxygenase activity"/>
    <property type="evidence" value="ECO:0007669"/>
    <property type="project" value="UniProtKB-KW"/>
</dbReference>
<dbReference type="KEGG" id="ela:UCREL1_2298"/>
<dbReference type="InterPro" id="IPR017972">
    <property type="entry name" value="Cyt_P450_CS"/>
</dbReference>
<dbReference type="eggNOG" id="KOG0157">
    <property type="taxonomic scope" value="Eukaryota"/>
</dbReference>
<keyword evidence="4" id="KW-0503">Monooxygenase</keyword>
<dbReference type="PANTHER" id="PTHR24301:SF2">
    <property type="entry name" value="THROMBOXANE-A SYNTHASE"/>
    <property type="match status" value="1"/>
</dbReference>
<reference evidence="6" key="1">
    <citation type="journal article" date="2013" name="Genome Announc.">
        <title>Draft genome sequence of the grapevine dieback fungus Eutypa lata UCR-EL1.</title>
        <authorList>
            <person name="Blanco-Ulate B."/>
            <person name="Rolshausen P.E."/>
            <person name="Cantu D."/>
        </authorList>
    </citation>
    <scope>NUCLEOTIDE SEQUENCE [LARGE SCALE GENOMIC DNA]</scope>
    <source>
        <strain evidence="6">UCR-EL1</strain>
    </source>
</reference>
<dbReference type="HOGENOM" id="CLU_001570_5_4_1"/>
<comment type="cofactor">
    <cofactor evidence="3">
        <name>heme</name>
        <dbReference type="ChEBI" id="CHEBI:30413"/>
    </cofactor>
</comment>
<dbReference type="PROSITE" id="PS00086">
    <property type="entry name" value="CYTOCHROME_P450"/>
    <property type="match status" value="1"/>
</dbReference>
<accession>M7TVJ4</accession>
<sequence length="416" mass="47004">MAETIPIPGPPGLPLIGNPKDIDLNNTVQSFISLSETYGPIFKLYLGGSERIFVTDHELANELCSRKDFVKKITGTTEHLAKVMPDGILTAQHGQESWGLTRRTLNPAFTKASVKDMFPEMLDITSQLVLKWARFGSESEFDAQADFTRLSMDTIALLHDENVHFIRTFCSDLVNQRRANPTDKKDIFNALLNRRDPVTGKELSHGVITDNMITFLFAAHLIMNPEAYAKVQEEIDRVMGPNAITPDYINQLPYVKACLRETLRLEPPSPALVLMPIPKDQDCVVIGNKYLIRDGQTTVVLIAKLHRDPATFGPDAEEFRPERMLEENLRKLPKNAFKPFGNGARSCIGSEFALQQATMVLAVLFQKFDFSFANPYYQLQYQPSLHRKAKDLYIKARLRPNIDIMSLHRDLFPPSA</sequence>
<evidence type="ECO:0000313" key="6">
    <source>
        <dbReference type="Proteomes" id="UP000012174"/>
    </source>
</evidence>
<keyword evidence="3 4" id="KW-0349">Heme</keyword>
<dbReference type="InterPro" id="IPR001128">
    <property type="entry name" value="Cyt_P450"/>
</dbReference>
<feature type="binding site" description="axial binding residue" evidence="3">
    <location>
        <position position="347"/>
    </location>
    <ligand>
        <name>heme</name>
        <dbReference type="ChEBI" id="CHEBI:30413"/>
    </ligand>
    <ligandPart>
        <name>Fe</name>
        <dbReference type="ChEBI" id="CHEBI:18248"/>
    </ligandPart>
</feature>
<keyword evidence="2 3" id="KW-0408">Iron</keyword>
<dbReference type="GO" id="GO:0020037">
    <property type="term" value="F:heme binding"/>
    <property type="evidence" value="ECO:0007669"/>
    <property type="project" value="InterPro"/>
</dbReference>
<name>M7TVJ4_EUTLA</name>
<comment type="similarity">
    <text evidence="4">Belongs to the cytochrome P450 family.</text>
</comment>
<dbReference type="InterPro" id="IPR036396">
    <property type="entry name" value="Cyt_P450_sf"/>
</dbReference>
<dbReference type="Gene3D" id="1.10.630.10">
    <property type="entry name" value="Cytochrome P450"/>
    <property type="match status" value="2"/>
</dbReference>
<dbReference type="InterPro" id="IPR002401">
    <property type="entry name" value="Cyt_P450_E_grp-I"/>
</dbReference>
<dbReference type="AlphaFoldDB" id="M7TVJ4"/>
<dbReference type="PRINTS" id="PR00463">
    <property type="entry name" value="EP450I"/>
</dbReference>
<dbReference type="PANTHER" id="PTHR24301">
    <property type="entry name" value="THROMBOXANE-A SYNTHASE"/>
    <property type="match status" value="1"/>
</dbReference>
<dbReference type="STRING" id="1287681.M7TVJ4"/>
<proteinExistence type="inferred from homology"/>
<keyword evidence="4" id="KW-0560">Oxidoreductase</keyword>
<protein>
    <submittedName>
        <fullName evidence="5">Putative cytochrome p450 oxidoreductase-protein</fullName>
    </submittedName>
</protein>
<gene>
    <name evidence="5" type="ORF">UCREL1_2298</name>
</gene>
<evidence type="ECO:0000256" key="2">
    <source>
        <dbReference type="ARBA" id="ARBA00023004"/>
    </source>
</evidence>
<dbReference type="GO" id="GO:0005506">
    <property type="term" value="F:iron ion binding"/>
    <property type="evidence" value="ECO:0007669"/>
    <property type="project" value="InterPro"/>
</dbReference>
<evidence type="ECO:0000256" key="1">
    <source>
        <dbReference type="ARBA" id="ARBA00022723"/>
    </source>
</evidence>